<dbReference type="Pfam" id="PF25973">
    <property type="entry name" value="BSH_CzcB"/>
    <property type="match status" value="1"/>
</dbReference>
<evidence type="ECO:0000256" key="1">
    <source>
        <dbReference type="ARBA" id="ARBA00009477"/>
    </source>
</evidence>
<evidence type="ECO:0000256" key="2">
    <source>
        <dbReference type="SAM" id="SignalP"/>
    </source>
</evidence>
<dbReference type="GO" id="GO:1990281">
    <property type="term" value="C:efflux pump complex"/>
    <property type="evidence" value="ECO:0007669"/>
    <property type="project" value="TreeGrafter"/>
</dbReference>
<dbReference type="PANTHER" id="PTHR30469">
    <property type="entry name" value="MULTIDRUG RESISTANCE PROTEIN MDTA"/>
    <property type="match status" value="1"/>
</dbReference>
<dbReference type="InterPro" id="IPR058647">
    <property type="entry name" value="BSH_CzcB-like"/>
</dbReference>
<gene>
    <name evidence="4" type="ORF">D3H34_09215</name>
</gene>
<comment type="caution">
    <text evidence="4">The sequence shown here is derived from an EMBL/GenBank/DDBJ whole genome shotgun (WGS) entry which is preliminary data.</text>
</comment>
<reference evidence="4 5" key="1">
    <citation type="submission" date="2018-09" db="EMBL/GenBank/DDBJ databases">
        <title>Acidovorax cavernicola nov. sp. isolated from Gruta de las Maravillas (Aracena, Spain).</title>
        <authorList>
            <person name="Jurado V."/>
            <person name="Gutierrez-Patricio S."/>
            <person name="Gonzalez-Pimentel J.L."/>
            <person name="Miller A.Z."/>
            <person name="Laiz L."/>
            <person name="Saiz-Jimenez C."/>
        </authorList>
    </citation>
    <scope>NUCLEOTIDE SEQUENCE [LARGE SCALE GENOMIC DNA]</scope>
    <source>
        <strain evidence="4 5">1011MAR4D40.2</strain>
    </source>
</reference>
<accession>A0A9X8D7A4</accession>
<evidence type="ECO:0000259" key="3">
    <source>
        <dbReference type="Pfam" id="PF25973"/>
    </source>
</evidence>
<feature type="domain" description="CzcB-like barrel-sandwich hybrid" evidence="3">
    <location>
        <begin position="65"/>
        <end position="185"/>
    </location>
</feature>
<dbReference type="InterPro" id="IPR006143">
    <property type="entry name" value="RND_pump_MFP"/>
</dbReference>
<dbReference type="Proteomes" id="UP000265619">
    <property type="component" value="Unassembled WGS sequence"/>
</dbReference>
<organism evidence="4 5">
    <name type="scientific">Acidovorax cavernicola</name>
    <dbReference type="NCBI Taxonomy" id="1675792"/>
    <lineage>
        <taxon>Bacteria</taxon>
        <taxon>Pseudomonadati</taxon>
        <taxon>Pseudomonadota</taxon>
        <taxon>Betaproteobacteria</taxon>
        <taxon>Burkholderiales</taxon>
        <taxon>Comamonadaceae</taxon>
        <taxon>Acidovorax</taxon>
    </lineage>
</organism>
<dbReference type="NCBIfam" id="TIGR01730">
    <property type="entry name" value="RND_mfp"/>
    <property type="match status" value="1"/>
</dbReference>
<dbReference type="SUPFAM" id="SSF111369">
    <property type="entry name" value="HlyD-like secretion proteins"/>
    <property type="match status" value="1"/>
</dbReference>
<evidence type="ECO:0000313" key="4">
    <source>
        <dbReference type="EMBL" id="RIX81945.1"/>
    </source>
</evidence>
<dbReference type="AlphaFoldDB" id="A0A9X8D7A4"/>
<comment type="similarity">
    <text evidence="1">Belongs to the membrane fusion protein (MFP) (TC 8.A.1) family.</text>
</comment>
<feature type="chain" id="PRO_5040984552" evidence="2">
    <location>
        <begin position="35"/>
        <end position="271"/>
    </location>
</feature>
<dbReference type="GO" id="GO:0015562">
    <property type="term" value="F:efflux transmembrane transporter activity"/>
    <property type="evidence" value="ECO:0007669"/>
    <property type="project" value="TreeGrafter"/>
</dbReference>
<keyword evidence="5" id="KW-1185">Reference proteome</keyword>
<sequence>MNVNEHLMKPSRHTVLRAIVLLSCALGGAMQAGAQPAPAAAPPRSAPGNAAPVRFLVVAAQESVLSASAPGRFAKVPVSLGDTVRAGQVLASYECDEIQARRAAARAEHEAAKVQYVGKLKLQGLQSAAEIEVELAAANVNKAQSQVRIFDAQIAQCNFVAPFAGKVARVHVKVGQGVNPGAPVVELVGNGPLKARMNVPSQWLAWLKTGQRLEGAVDETGGVVALKVTRVSGRVDAVSQTIEIEAELVGDGVGQVLPGMSGQVRAPASKG</sequence>
<evidence type="ECO:0000313" key="5">
    <source>
        <dbReference type="Proteomes" id="UP000265619"/>
    </source>
</evidence>
<feature type="signal peptide" evidence="2">
    <location>
        <begin position="1"/>
        <end position="34"/>
    </location>
</feature>
<dbReference type="PANTHER" id="PTHR30469:SF15">
    <property type="entry name" value="HLYD FAMILY OF SECRETION PROTEINS"/>
    <property type="match status" value="1"/>
</dbReference>
<dbReference type="EMBL" id="QXMN01000008">
    <property type="protein sequence ID" value="RIX81945.1"/>
    <property type="molecule type" value="Genomic_DNA"/>
</dbReference>
<keyword evidence="2" id="KW-0732">Signal</keyword>
<protein>
    <submittedName>
        <fullName evidence="4">Efflux RND transporter periplasmic adaptor subunit</fullName>
    </submittedName>
</protein>
<dbReference type="Gene3D" id="2.40.30.170">
    <property type="match status" value="1"/>
</dbReference>
<name>A0A9X8D7A4_9BURK</name>
<proteinExistence type="inferred from homology"/>
<dbReference type="Gene3D" id="2.40.50.100">
    <property type="match status" value="1"/>
</dbReference>